<evidence type="ECO:0000256" key="2">
    <source>
        <dbReference type="ARBA" id="ARBA00010945"/>
    </source>
</evidence>
<feature type="active site" evidence="16">
    <location>
        <position position="104"/>
    </location>
</feature>
<evidence type="ECO:0000256" key="10">
    <source>
        <dbReference type="ARBA" id="ARBA00022763"/>
    </source>
</evidence>
<dbReference type="GO" id="GO:0005829">
    <property type="term" value="C:cytosol"/>
    <property type="evidence" value="ECO:0007669"/>
    <property type="project" value="TreeGrafter"/>
</dbReference>
<comment type="cofactor">
    <cofactor evidence="16">
        <name>Mg(2+)</name>
        <dbReference type="ChEBI" id="CHEBI:18420"/>
    </cofactor>
    <text evidence="16">Binds 2 magnesium ions per subunit.</text>
</comment>
<feature type="site" description="Substrate discrimination" evidence="16">
    <location>
        <position position="13"/>
    </location>
</feature>
<keyword evidence="5 16" id="KW-0963">Cytoplasm</keyword>
<dbReference type="FunFam" id="3.40.1170.60:FF:000001">
    <property type="entry name" value="DNA polymerase IV"/>
    <property type="match status" value="1"/>
</dbReference>
<evidence type="ECO:0000256" key="13">
    <source>
        <dbReference type="ARBA" id="ARBA00023125"/>
    </source>
</evidence>
<dbReference type="InterPro" id="IPR001126">
    <property type="entry name" value="UmuC"/>
</dbReference>
<sequence length="361" mass="40359">MRKVIHIDMDAFYASVEQRDQPSYRGKPLVVGGSPSQRGAVAAASYEARQFGIHSAMPSRTAYQKCPQLIFVKPRFEIYRAVSDQIRAIFYRYTDLVEPLSLDEAYLDVTENKLGLPSATLIAQEIKRCIYQETDLTASAGVSINKFLAKIASGMNKPNGLFLIPPEQAEAFIEQLPIEKFHGIGPVTAAKMHQLGIRNGKDLKQWSQSELVQRFGKVGAFYFQIARAEDNRPVQPRRIRKSIGAETSFEADLNGRAALLSAMSEIADLLQQRLASRQTRGRTLTLKVKYADYQQVTRSKTLPHATADGKLLLTLAQELLDATEIDHKPVRLVGLTLSNLDGDTSEEADYVQLCLWNEHAY</sequence>
<evidence type="ECO:0000256" key="4">
    <source>
        <dbReference type="ARBA" id="ARBA00022457"/>
    </source>
</evidence>
<evidence type="ECO:0000256" key="8">
    <source>
        <dbReference type="ARBA" id="ARBA00022705"/>
    </source>
</evidence>
<dbReference type="EC" id="2.7.7.7" evidence="16"/>
<dbReference type="InterPro" id="IPR050116">
    <property type="entry name" value="DNA_polymerase-Y"/>
</dbReference>
<dbReference type="InterPro" id="IPR036775">
    <property type="entry name" value="DNA_pol_Y-fam_lit_finger_sf"/>
</dbReference>
<gene>
    <name evidence="16 18" type="primary">dinB</name>
    <name evidence="18" type="ORF">HJG54_03600</name>
</gene>
<dbReference type="GO" id="GO:0000287">
    <property type="term" value="F:magnesium ion binding"/>
    <property type="evidence" value="ECO:0007669"/>
    <property type="project" value="UniProtKB-UniRule"/>
</dbReference>
<dbReference type="HAMAP" id="MF_01113">
    <property type="entry name" value="DNApol_IV"/>
    <property type="match status" value="1"/>
</dbReference>
<dbReference type="CDD" id="cd03586">
    <property type="entry name" value="PolY_Pol_IV_kappa"/>
    <property type="match status" value="1"/>
</dbReference>
<reference evidence="18" key="1">
    <citation type="submission" date="2020-05" db="EMBL/GenBank/DDBJ databases">
        <authorList>
            <person name="Zhu T."/>
            <person name="Keshari N."/>
            <person name="Lu X."/>
        </authorList>
    </citation>
    <scope>NUCLEOTIDE SEQUENCE</scope>
    <source>
        <strain evidence="18">NK1-12</strain>
    </source>
</reference>
<dbReference type="GO" id="GO:0042276">
    <property type="term" value="P:error-prone translesion synthesis"/>
    <property type="evidence" value="ECO:0007669"/>
    <property type="project" value="TreeGrafter"/>
</dbReference>
<feature type="binding site" evidence="16">
    <location>
        <position position="8"/>
    </location>
    <ligand>
        <name>Mg(2+)</name>
        <dbReference type="ChEBI" id="CHEBI:18420"/>
    </ligand>
</feature>
<dbReference type="EMBL" id="CP053586">
    <property type="protein sequence ID" value="WNZ26413.1"/>
    <property type="molecule type" value="Genomic_DNA"/>
</dbReference>
<dbReference type="InterPro" id="IPR022880">
    <property type="entry name" value="DNApol_IV"/>
</dbReference>
<dbReference type="GO" id="GO:0006261">
    <property type="term" value="P:DNA-templated DNA replication"/>
    <property type="evidence" value="ECO:0007669"/>
    <property type="project" value="UniProtKB-UniRule"/>
</dbReference>
<dbReference type="Gene3D" id="3.30.70.270">
    <property type="match status" value="1"/>
</dbReference>
<protein>
    <recommendedName>
        <fullName evidence="16">DNA polymerase IV</fullName>
        <shortName evidence="16">Pol IV</shortName>
        <ecNumber evidence="16">2.7.7.7</ecNumber>
    </recommendedName>
</protein>
<evidence type="ECO:0000256" key="11">
    <source>
        <dbReference type="ARBA" id="ARBA00022842"/>
    </source>
</evidence>
<dbReference type="GO" id="GO:0003887">
    <property type="term" value="F:DNA-directed DNA polymerase activity"/>
    <property type="evidence" value="ECO:0007669"/>
    <property type="project" value="UniProtKB-UniRule"/>
</dbReference>
<keyword evidence="13 16" id="KW-0238">DNA-binding</keyword>
<dbReference type="InterPro" id="IPR024728">
    <property type="entry name" value="PolY_HhH_motif"/>
</dbReference>
<evidence type="ECO:0000256" key="14">
    <source>
        <dbReference type="ARBA" id="ARBA00023204"/>
    </source>
</evidence>
<dbReference type="GO" id="GO:0003684">
    <property type="term" value="F:damaged DNA binding"/>
    <property type="evidence" value="ECO:0007669"/>
    <property type="project" value="InterPro"/>
</dbReference>
<dbReference type="PANTHER" id="PTHR11076:SF33">
    <property type="entry name" value="DNA POLYMERASE KAPPA"/>
    <property type="match status" value="1"/>
</dbReference>
<evidence type="ECO:0000256" key="6">
    <source>
        <dbReference type="ARBA" id="ARBA00022679"/>
    </source>
</evidence>
<comment type="subcellular location">
    <subcellularLocation>
        <location evidence="1 16">Cytoplasm</location>
    </subcellularLocation>
</comment>
<keyword evidence="4 16" id="KW-0515">Mutator protein</keyword>
<comment type="similarity">
    <text evidence="2 16">Belongs to the DNA polymerase type-Y family.</text>
</comment>
<comment type="catalytic activity">
    <reaction evidence="15 16">
        <text>DNA(n) + a 2'-deoxyribonucleoside 5'-triphosphate = DNA(n+1) + diphosphate</text>
        <dbReference type="Rhea" id="RHEA:22508"/>
        <dbReference type="Rhea" id="RHEA-COMP:17339"/>
        <dbReference type="Rhea" id="RHEA-COMP:17340"/>
        <dbReference type="ChEBI" id="CHEBI:33019"/>
        <dbReference type="ChEBI" id="CHEBI:61560"/>
        <dbReference type="ChEBI" id="CHEBI:173112"/>
        <dbReference type="EC" id="2.7.7.7"/>
    </reaction>
</comment>
<dbReference type="Gene3D" id="3.40.1170.60">
    <property type="match status" value="1"/>
</dbReference>
<keyword evidence="11 16" id="KW-0460">Magnesium</keyword>
<keyword evidence="7 16" id="KW-0548">Nucleotidyltransferase</keyword>
<evidence type="ECO:0000256" key="3">
    <source>
        <dbReference type="ARBA" id="ARBA00011245"/>
    </source>
</evidence>
<evidence type="ECO:0000259" key="17">
    <source>
        <dbReference type="PROSITE" id="PS50173"/>
    </source>
</evidence>
<evidence type="ECO:0000256" key="12">
    <source>
        <dbReference type="ARBA" id="ARBA00022932"/>
    </source>
</evidence>
<dbReference type="GO" id="GO:0009432">
    <property type="term" value="P:SOS response"/>
    <property type="evidence" value="ECO:0007669"/>
    <property type="project" value="UniProtKB-ARBA"/>
</dbReference>
<dbReference type="NCBIfam" id="NF002677">
    <property type="entry name" value="PRK02406.1"/>
    <property type="match status" value="1"/>
</dbReference>
<dbReference type="InterPro" id="IPR043128">
    <property type="entry name" value="Rev_trsase/Diguanyl_cyclase"/>
</dbReference>
<dbReference type="PROSITE" id="PS50173">
    <property type="entry name" value="UMUC"/>
    <property type="match status" value="1"/>
</dbReference>
<feature type="binding site" evidence="16">
    <location>
        <position position="103"/>
    </location>
    <ligand>
        <name>Mg(2+)</name>
        <dbReference type="ChEBI" id="CHEBI:18420"/>
    </ligand>
</feature>
<dbReference type="Pfam" id="PF11799">
    <property type="entry name" value="IMS_C"/>
    <property type="match status" value="1"/>
</dbReference>
<dbReference type="AlphaFoldDB" id="A0AA96WJ97"/>
<evidence type="ECO:0000256" key="1">
    <source>
        <dbReference type="ARBA" id="ARBA00004496"/>
    </source>
</evidence>
<dbReference type="SUPFAM" id="SSF56672">
    <property type="entry name" value="DNA/RNA polymerases"/>
    <property type="match status" value="1"/>
</dbReference>
<comment type="subunit">
    <text evidence="3 16">Monomer.</text>
</comment>
<keyword evidence="8 16" id="KW-0235">DNA replication</keyword>
<dbReference type="Pfam" id="PF11798">
    <property type="entry name" value="IMS_HHH"/>
    <property type="match status" value="1"/>
</dbReference>
<evidence type="ECO:0000256" key="7">
    <source>
        <dbReference type="ARBA" id="ARBA00022695"/>
    </source>
</evidence>
<organism evidence="18">
    <name type="scientific">Leptolyngbya sp. NK1-12</name>
    <dbReference type="NCBI Taxonomy" id="2547451"/>
    <lineage>
        <taxon>Bacteria</taxon>
        <taxon>Bacillati</taxon>
        <taxon>Cyanobacteriota</taxon>
        <taxon>Cyanophyceae</taxon>
        <taxon>Leptolyngbyales</taxon>
        <taxon>Leptolyngbyaceae</taxon>
        <taxon>Leptolyngbya group</taxon>
        <taxon>Leptolyngbya</taxon>
    </lineage>
</organism>
<evidence type="ECO:0000256" key="9">
    <source>
        <dbReference type="ARBA" id="ARBA00022723"/>
    </source>
</evidence>
<accession>A0AA96WJ97</accession>
<dbReference type="FunFam" id="3.30.1490.100:FF:000004">
    <property type="entry name" value="DNA polymerase IV"/>
    <property type="match status" value="1"/>
</dbReference>
<dbReference type="InterPro" id="IPR017961">
    <property type="entry name" value="DNA_pol_Y-fam_little_finger"/>
</dbReference>
<dbReference type="FunFam" id="1.10.150.20:FF:000019">
    <property type="entry name" value="DNA polymerase IV"/>
    <property type="match status" value="1"/>
</dbReference>
<feature type="domain" description="UmuC" evidence="17">
    <location>
        <begin position="4"/>
        <end position="185"/>
    </location>
</feature>
<dbReference type="Gene3D" id="1.10.150.20">
    <property type="entry name" value="5' to 3' exonuclease, C-terminal subdomain"/>
    <property type="match status" value="1"/>
</dbReference>
<dbReference type="Pfam" id="PF00817">
    <property type="entry name" value="IMS"/>
    <property type="match status" value="1"/>
</dbReference>
<keyword evidence="6 16" id="KW-0808">Transferase</keyword>
<evidence type="ECO:0000313" key="18">
    <source>
        <dbReference type="EMBL" id="WNZ26413.1"/>
    </source>
</evidence>
<evidence type="ECO:0000256" key="15">
    <source>
        <dbReference type="ARBA" id="ARBA00049244"/>
    </source>
</evidence>
<keyword evidence="9 16" id="KW-0479">Metal-binding</keyword>
<evidence type="ECO:0000256" key="16">
    <source>
        <dbReference type="HAMAP-Rule" id="MF_01113"/>
    </source>
</evidence>
<dbReference type="PANTHER" id="PTHR11076">
    <property type="entry name" value="DNA REPAIR POLYMERASE UMUC / TRANSFERASE FAMILY MEMBER"/>
    <property type="match status" value="1"/>
</dbReference>
<evidence type="ECO:0000256" key="5">
    <source>
        <dbReference type="ARBA" id="ARBA00022490"/>
    </source>
</evidence>
<dbReference type="Gene3D" id="3.30.1490.100">
    <property type="entry name" value="DNA polymerase, Y-family, little finger domain"/>
    <property type="match status" value="1"/>
</dbReference>
<keyword evidence="14 16" id="KW-0234">DNA repair</keyword>
<name>A0AA96WJ97_9CYAN</name>
<dbReference type="SUPFAM" id="SSF100879">
    <property type="entry name" value="Lesion bypass DNA polymerase (Y-family), little finger domain"/>
    <property type="match status" value="1"/>
</dbReference>
<comment type="function">
    <text evidence="16">Poorly processive, error-prone DNA polymerase involved in untargeted mutagenesis. Copies undamaged DNA at stalled replication forks, which arise in vivo from mismatched or misaligned primer ends. These misaligned primers can be extended by PolIV. Exhibits no 3'-5' exonuclease (proofreading) activity. May be involved in translesional synthesis, in conjunction with the beta clamp from PolIII.</text>
</comment>
<keyword evidence="12 16" id="KW-0239">DNA-directed DNA polymerase</keyword>
<dbReference type="GO" id="GO:0006281">
    <property type="term" value="P:DNA repair"/>
    <property type="evidence" value="ECO:0007669"/>
    <property type="project" value="UniProtKB-UniRule"/>
</dbReference>
<keyword evidence="10 16" id="KW-0227">DNA damage</keyword>
<dbReference type="InterPro" id="IPR043502">
    <property type="entry name" value="DNA/RNA_pol_sf"/>
</dbReference>
<proteinExistence type="inferred from homology"/>